<evidence type="ECO:0000256" key="6">
    <source>
        <dbReference type="SAM" id="SignalP"/>
    </source>
</evidence>
<dbReference type="InterPro" id="IPR036388">
    <property type="entry name" value="WH-like_DNA-bd_sf"/>
</dbReference>
<gene>
    <name evidence="7" type="ORF">DB88DRAFT_499109</name>
</gene>
<evidence type="ECO:0000256" key="5">
    <source>
        <dbReference type="SAM" id="MobiDB-lite"/>
    </source>
</evidence>
<keyword evidence="8" id="KW-1185">Reference proteome</keyword>
<protein>
    <recommendedName>
        <fullName evidence="4">ESCRT-II complex subunit VPS25</fullName>
    </recommendedName>
</protein>
<keyword evidence="6" id="KW-0732">Signal</keyword>
<dbReference type="GO" id="GO:0042803">
    <property type="term" value="F:protein homodimerization activity"/>
    <property type="evidence" value="ECO:0007669"/>
    <property type="project" value="TreeGrafter"/>
</dbReference>
<dbReference type="Gene3D" id="1.10.10.570">
    <property type="entry name" value="Winged helix' DNA-binding domain. Chain C. Domain 1"/>
    <property type="match status" value="1"/>
</dbReference>
<dbReference type="Pfam" id="PF05871">
    <property type="entry name" value="ESCRT-II"/>
    <property type="match status" value="1"/>
</dbReference>
<dbReference type="Gene3D" id="1.10.10.10">
    <property type="entry name" value="Winged helix-like DNA-binding domain superfamily/Winged helix DNA-binding domain"/>
    <property type="match status" value="1"/>
</dbReference>
<evidence type="ECO:0000313" key="8">
    <source>
        <dbReference type="Proteomes" id="UP001182556"/>
    </source>
</evidence>
<keyword evidence="2" id="KW-0813">Transport</keyword>
<accession>A0AAD9FN52</accession>
<dbReference type="FunFam" id="1.10.10.10:FF:000141">
    <property type="entry name" value="vacuolar protein-sorting-associated protein 25"/>
    <property type="match status" value="1"/>
</dbReference>
<evidence type="ECO:0000256" key="3">
    <source>
        <dbReference type="ARBA" id="ARBA00022927"/>
    </source>
</evidence>
<dbReference type="InterPro" id="IPR014041">
    <property type="entry name" value="ESCRT-II_cplx_Vps25-sub_N"/>
</dbReference>
<dbReference type="GO" id="GO:0043328">
    <property type="term" value="P:protein transport to vacuole involved in ubiquitin-dependent protein catabolic process via the multivesicular body sorting pathway"/>
    <property type="evidence" value="ECO:0007669"/>
    <property type="project" value="TreeGrafter"/>
</dbReference>
<dbReference type="PANTHER" id="PTHR13149">
    <property type="entry name" value="VACUOLAR PROTEIN SORTING-ASSOCIATED PROTEIN VPS25"/>
    <property type="match status" value="1"/>
</dbReference>
<evidence type="ECO:0000313" key="7">
    <source>
        <dbReference type="EMBL" id="KAK1921761.1"/>
    </source>
</evidence>
<name>A0AAD9FN52_PAPLA</name>
<proteinExistence type="inferred from homology"/>
<dbReference type="EMBL" id="JAODAN010000010">
    <property type="protein sequence ID" value="KAK1921761.1"/>
    <property type="molecule type" value="Genomic_DNA"/>
</dbReference>
<dbReference type="InterPro" id="IPR008570">
    <property type="entry name" value="ESCRT-II_cplx_Vps25-sub"/>
</dbReference>
<dbReference type="SUPFAM" id="SSF46785">
    <property type="entry name" value="Winged helix' DNA-binding domain"/>
    <property type="match status" value="2"/>
</dbReference>
<sequence>MRLSGWVVIQLINMSLASQASVSNTTTSSTSGVEANAAKEGNPATPLRPVQGSTGFIFPAIWSFPPFFTLQPNPSTMAHQVELWSKLVLDWARVNRVFMVHCEAGGDDTPEVFHNKAIRRRLMPNGVRSVIGSLVKDGRAAPDPPKQADTYLIYWKKPDEWGNVIYDWVIDNGMNGTIMTFWEITEGELAESTEFHGLPASLLRRAIDTLVKKAKAQIIKGEGEAGEGVRFF</sequence>
<dbReference type="PANTHER" id="PTHR13149:SF0">
    <property type="entry name" value="VACUOLAR PROTEIN-SORTING-ASSOCIATED PROTEIN 25"/>
    <property type="match status" value="1"/>
</dbReference>
<evidence type="ECO:0000256" key="1">
    <source>
        <dbReference type="ARBA" id="ARBA00009674"/>
    </source>
</evidence>
<dbReference type="AlphaFoldDB" id="A0AAD9FN52"/>
<reference evidence="7" key="1">
    <citation type="submission" date="2023-02" db="EMBL/GenBank/DDBJ databases">
        <title>Identification and recombinant expression of a fungal hydrolase from Papiliotrema laurentii that hydrolyzes apple cutin and clears colloidal polyester polyurethane.</title>
        <authorList>
            <consortium name="DOE Joint Genome Institute"/>
            <person name="Roman V.A."/>
            <person name="Bojanowski C."/>
            <person name="Crable B.R."/>
            <person name="Wagner D.N."/>
            <person name="Hung C.S."/>
            <person name="Nadeau L.J."/>
            <person name="Schratz L."/>
            <person name="Haridas S."/>
            <person name="Pangilinan J."/>
            <person name="Lipzen A."/>
            <person name="Na H."/>
            <person name="Yan M."/>
            <person name="Ng V."/>
            <person name="Grigoriev I.V."/>
            <person name="Spatafora J.W."/>
            <person name="Barlow D."/>
            <person name="Biffinger J."/>
            <person name="Kelley-Loughnane N."/>
            <person name="Varaljay V.A."/>
            <person name="Crookes-Goodson W.J."/>
        </authorList>
    </citation>
    <scope>NUCLEOTIDE SEQUENCE</scope>
    <source>
        <strain evidence="7">5307AH</strain>
    </source>
</reference>
<comment type="caution">
    <text evidence="7">The sequence shown here is derived from an EMBL/GenBank/DDBJ whole genome shotgun (WGS) entry which is preliminary data.</text>
</comment>
<comment type="similarity">
    <text evidence="1">Belongs to the VPS25 family.</text>
</comment>
<organism evidence="7 8">
    <name type="scientific">Papiliotrema laurentii</name>
    <name type="common">Cryptococcus laurentii</name>
    <dbReference type="NCBI Taxonomy" id="5418"/>
    <lineage>
        <taxon>Eukaryota</taxon>
        <taxon>Fungi</taxon>
        <taxon>Dikarya</taxon>
        <taxon>Basidiomycota</taxon>
        <taxon>Agaricomycotina</taxon>
        <taxon>Tremellomycetes</taxon>
        <taxon>Tremellales</taxon>
        <taxon>Rhynchogastremaceae</taxon>
        <taxon>Papiliotrema</taxon>
    </lineage>
</organism>
<feature type="signal peptide" evidence="6">
    <location>
        <begin position="1"/>
        <end position="19"/>
    </location>
</feature>
<evidence type="ECO:0000256" key="4">
    <source>
        <dbReference type="ARBA" id="ARBA00030094"/>
    </source>
</evidence>
<dbReference type="InterPro" id="IPR036390">
    <property type="entry name" value="WH_DNA-bd_sf"/>
</dbReference>
<keyword evidence="3" id="KW-0653">Protein transport</keyword>
<dbReference type="GO" id="GO:0005198">
    <property type="term" value="F:structural molecule activity"/>
    <property type="evidence" value="ECO:0007669"/>
    <property type="project" value="TreeGrafter"/>
</dbReference>
<dbReference type="GO" id="GO:0000814">
    <property type="term" value="C:ESCRT II complex"/>
    <property type="evidence" value="ECO:0007669"/>
    <property type="project" value="InterPro"/>
</dbReference>
<dbReference type="GO" id="GO:0016236">
    <property type="term" value="P:macroautophagy"/>
    <property type="evidence" value="ECO:0007669"/>
    <property type="project" value="UniProtKB-ARBA"/>
</dbReference>
<feature type="region of interest" description="Disordered" evidence="5">
    <location>
        <begin position="23"/>
        <end position="45"/>
    </location>
</feature>
<dbReference type="Proteomes" id="UP001182556">
    <property type="component" value="Unassembled WGS sequence"/>
</dbReference>
<evidence type="ECO:0000256" key="2">
    <source>
        <dbReference type="ARBA" id="ARBA00022448"/>
    </source>
</evidence>
<feature type="chain" id="PRO_5042182259" description="ESCRT-II complex subunit VPS25" evidence="6">
    <location>
        <begin position="20"/>
        <end position="232"/>
    </location>
</feature>